<evidence type="ECO:0000313" key="12">
    <source>
        <dbReference type="Proteomes" id="UP000028073"/>
    </source>
</evidence>
<dbReference type="AlphaFoldDB" id="A0A081ND35"/>
<evidence type="ECO:0000256" key="1">
    <source>
        <dbReference type="ARBA" id="ARBA00005322"/>
    </source>
</evidence>
<dbReference type="OrthoDB" id="5298032at2"/>
<evidence type="ECO:0000259" key="10">
    <source>
        <dbReference type="Pfam" id="PF04316"/>
    </source>
</evidence>
<gene>
    <name evidence="11" type="ORF">GZ78_20980</name>
</gene>
<evidence type="ECO:0000256" key="5">
    <source>
        <dbReference type="ARBA" id="ARBA00023015"/>
    </source>
</evidence>
<comment type="caution">
    <text evidence="11">The sequence shown here is derived from an EMBL/GenBank/DDBJ whole genome shotgun (WGS) entry which is preliminary data.</text>
</comment>
<comment type="function">
    <text evidence="7">Responsible for the coupling of flagellin expression to flagellar assembly by preventing expression of the flagellin genes when a component of the middle class of proteins is defective. It negatively regulates flagellar genes by inhibiting the activity of FliA by directly binding to FliA.</text>
</comment>
<feature type="domain" description="Anti-sigma-28 factor FlgM C-terminal" evidence="10">
    <location>
        <begin position="40"/>
        <end position="94"/>
    </location>
</feature>
<feature type="compositionally biased region" description="Basic and acidic residues" evidence="9">
    <location>
        <begin position="80"/>
        <end position="101"/>
    </location>
</feature>
<dbReference type="InterPro" id="IPR035890">
    <property type="entry name" value="Anti-sigma-28_factor_FlgM_sf"/>
</dbReference>
<dbReference type="Proteomes" id="UP000028073">
    <property type="component" value="Unassembled WGS sequence"/>
</dbReference>
<dbReference type="InterPro" id="IPR007412">
    <property type="entry name" value="FlgM"/>
</dbReference>
<dbReference type="GO" id="GO:0045892">
    <property type="term" value="P:negative regulation of DNA-templated transcription"/>
    <property type="evidence" value="ECO:0007669"/>
    <property type="project" value="InterPro"/>
</dbReference>
<keyword evidence="6" id="KW-0804">Transcription</keyword>
<dbReference type="Pfam" id="PF04316">
    <property type="entry name" value="FlgM"/>
    <property type="match status" value="1"/>
</dbReference>
<dbReference type="NCBIfam" id="TIGR03824">
    <property type="entry name" value="FlgM_jcvi"/>
    <property type="match status" value="1"/>
</dbReference>
<protein>
    <recommendedName>
        <fullName evidence="2">Negative regulator of flagellin synthesis</fullName>
    </recommendedName>
    <alternativeName>
        <fullName evidence="8">Anti-sigma-28 factor</fullName>
    </alternativeName>
</protein>
<dbReference type="RefSeq" id="WP_034839803.1">
    <property type="nucleotide sequence ID" value="NZ_JOKH01000005.1"/>
</dbReference>
<comment type="similarity">
    <text evidence="1">Belongs to the FlgM family.</text>
</comment>
<dbReference type="SUPFAM" id="SSF101498">
    <property type="entry name" value="Anti-sigma factor FlgM"/>
    <property type="match status" value="1"/>
</dbReference>
<organism evidence="11 12">
    <name type="scientific">Endozoicomonas numazuensis</name>
    <dbReference type="NCBI Taxonomy" id="1137799"/>
    <lineage>
        <taxon>Bacteria</taxon>
        <taxon>Pseudomonadati</taxon>
        <taxon>Pseudomonadota</taxon>
        <taxon>Gammaproteobacteria</taxon>
        <taxon>Oceanospirillales</taxon>
        <taxon>Endozoicomonadaceae</taxon>
        <taxon>Endozoicomonas</taxon>
    </lineage>
</organism>
<keyword evidence="4" id="KW-1005">Bacterial flagellum biogenesis</keyword>
<keyword evidence="12" id="KW-1185">Reference proteome</keyword>
<name>A0A081ND35_9GAMM</name>
<keyword evidence="3" id="KW-0678">Repressor</keyword>
<evidence type="ECO:0000256" key="4">
    <source>
        <dbReference type="ARBA" id="ARBA00022795"/>
    </source>
</evidence>
<feature type="region of interest" description="Disordered" evidence="9">
    <location>
        <begin position="80"/>
        <end position="117"/>
    </location>
</feature>
<keyword evidence="5" id="KW-0805">Transcription regulation</keyword>
<evidence type="ECO:0000256" key="2">
    <source>
        <dbReference type="ARBA" id="ARBA00017823"/>
    </source>
</evidence>
<feature type="region of interest" description="Disordered" evidence="9">
    <location>
        <begin position="1"/>
        <end position="41"/>
    </location>
</feature>
<evidence type="ECO:0000256" key="3">
    <source>
        <dbReference type="ARBA" id="ARBA00022491"/>
    </source>
</evidence>
<evidence type="ECO:0000256" key="9">
    <source>
        <dbReference type="SAM" id="MobiDB-lite"/>
    </source>
</evidence>
<dbReference type="GO" id="GO:0044781">
    <property type="term" value="P:bacterial-type flagellum organization"/>
    <property type="evidence" value="ECO:0007669"/>
    <property type="project" value="UniProtKB-KW"/>
</dbReference>
<evidence type="ECO:0000313" key="11">
    <source>
        <dbReference type="EMBL" id="KEQ16358.1"/>
    </source>
</evidence>
<evidence type="ECO:0000256" key="6">
    <source>
        <dbReference type="ARBA" id="ARBA00023163"/>
    </source>
</evidence>
<accession>A0A081ND35</accession>
<reference evidence="11 12" key="1">
    <citation type="submission" date="2014-06" db="EMBL/GenBank/DDBJ databases">
        <title>Whole Genome Sequences of Three Symbiotic Endozoicomonas Bacteria.</title>
        <authorList>
            <person name="Neave M.J."/>
            <person name="Apprill A."/>
            <person name="Voolstra C.R."/>
        </authorList>
    </citation>
    <scope>NUCLEOTIDE SEQUENCE [LARGE SCALE GENOMIC DNA]</scope>
    <source>
        <strain evidence="11 12">DSM 25634</strain>
    </source>
</reference>
<proteinExistence type="inferred from homology"/>
<sequence length="117" mass="12694">MSNINGVGSGARSGSVKGAKKAKGSQAAAKSRNTQSTDLDQLELSTDAVLLNDLQQALMDSPEVDVIKVEEIRQAIKEGRLPLNREKLAEKMLELHSHEQDPPDPSESDPDPFESEK</sequence>
<evidence type="ECO:0000256" key="8">
    <source>
        <dbReference type="ARBA" id="ARBA00030117"/>
    </source>
</evidence>
<dbReference type="STRING" id="1137799.GZ78_20980"/>
<evidence type="ECO:0000256" key="7">
    <source>
        <dbReference type="ARBA" id="ARBA00024739"/>
    </source>
</evidence>
<dbReference type="InterPro" id="IPR031316">
    <property type="entry name" value="FlgM_C"/>
</dbReference>
<dbReference type="EMBL" id="JOKH01000005">
    <property type="protein sequence ID" value="KEQ16358.1"/>
    <property type="molecule type" value="Genomic_DNA"/>
</dbReference>
<feature type="compositionally biased region" description="Acidic residues" evidence="9">
    <location>
        <begin position="102"/>
        <end position="117"/>
    </location>
</feature>